<evidence type="ECO:0000259" key="7">
    <source>
        <dbReference type="Pfam" id="PF18562"/>
    </source>
</evidence>
<dbReference type="Gene3D" id="1.20.58.830">
    <property type="match status" value="3"/>
</dbReference>
<dbReference type="Pfam" id="PF03011">
    <property type="entry name" value="PFEMP"/>
    <property type="match status" value="2"/>
</dbReference>
<feature type="compositionally biased region" description="Basic and acidic residues" evidence="2">
    <location>
        <begin position="1662"/>
        <end position="1678"/>
    </location>
</feature>
<evidence type="ECO:0000259" key="3">
    <source>
        <dbReference type="Pfam" id="PF03011"/>
    </source>
</evidence>
<feature type="region of interest" description="Disordered" evidence="2">
    <location>
        <begin position="730"/>
        <end position="820"/>
    </location>
</feature>
<feature type="region of interest" description="Disordered" evidence="2">
    <location>
        <begin position="83"/>
        <end position="108"/>
    </location>
</feature>
<dbReference type="Proteomes" id="UP000030697">
    <property type="component" value="Unassembled WGS sequence"/>
</dbReference>
<feature type="domain" description="Duffy-antigen binding" evidence="4">
    <location>
        <begin position="890"/>
        <end position="1165"/>
    </location>
</feature>
<dbReference type="GO" id="GO:0016020">
    <property type="term" value="C:membrane"/>
    <property type="evidence" value="ECO:0007669"/>
    <property type="project" value="InterPro"/>
</dbReference>
<keyword evidence="1" id="KW-0175">Coiled coil</keyword>
<feature type="domain" description="Duffy-antigen binding" evidence="4">
    <location>
        <begin position="118"/>
        <end position="308"/>
    </location>
</feature>
<dbReference type="Gene3D" id="1.10.1900.40">
    <property type="entry name" value="Acidic terminal segments, variant surface antigen of PfEMP1"/>
    <property type="match status" value="2"/>
</dbReference>
<feature type="compositionally biased region" description="Low complexity" evidence="2">
    <location>
        <begin position="942"/>
        <end position="959"/>
    </location>
</feature>
<feature type="region of interest" description="Disordered" evidence="2">
    <location>
        <begin position="991"/>
        <end position="1026"/>
    </location>
</feature>
<feature type="coiled-coil region" evidence="1">
    <location>
        <begin position="377"/>
        <end position="404"/>
    </location>
</feature>
<dbReference type="FunFam" id="1.10.1900.40:FF:000001">
    <property type="entry name" value="Erythrocyte membrane protein 1"/>
    <property type="match status" value="1"/>
</dbReference>
<dbReference type="InterPro" id="IPR029211">
    <property type="entry name" value="PfEMP1_ATS"/>
</dbReference>
<dbReference type="EMBL" id="KE124374">
    <property type="protein sequence ID" value="EWC79181.1"/>
    <property type="molecule type" value="Genomic_DNA"/>
</dbReference>
<feature type="domain" description="Cysteine-rich interdomain region 1 gamma" evidence="7">
    <location>
        <begin position="1405"/>
        <end position="1469"/>
    </location>
</feature>
<dbReference type="InterPro" id="IPR004258">
    <property type="entry name" value="DBL"/>
</dbReference>
<evidence type="ECO:0000259" key="5">
    <source>
        <dbReference type="Pfam" id="PF15445"/>
    </source>
</evidence>
<organism evidence="9 10">
    <name type="scientific">Plasmodium falciparum UGT5.1</name>
    <dbReference type="NCBI Taxonomy" id="1237627"/>
    <lineage>
        <taxon>Eukaryota</taxon>
        <taxon>Sar</taxon>
        <taxon>Alveolata</taxon>
        <taxon>Apicomplexa</taxon>
        <taxon>Aconoidasida</taxon>
        <taxon>Haemosporida</taxon>
        <taxon>Plasmodiidae</taxon>
        <taxon>Plasmodium</taxon>
        <taxon>Plasmodium (Laverania)</taxon>
    </lineage>
</organism>
<feature type="compositionally biased region" description="Basic and acidic residues" evidence="2">
    <location>
        <begin position="791"/>
        <end position="810"/>
    </location>
</feature>
<dbReference type="FunFam" id="1.20.58.830:FF:000005">
    <property type="entry name" value="Erythrocyte membrane protein 1, PfEMP1"/>
    <property type="match status" value="1"/>
</dbReference>
<feature type="region of interest" description="Disordered" evidence="2">
    <location>
        <begin position="1625"/>
        <end position="1766"/>
    </location>
</feature>
<feature type="compositionally biased region" description="Polar residues" evidence="2">
    <location>
        <begin position="1625"/>
        <end position="1644"/>
    </location>
</feature>
<feature type="compositionally biased region" description="Polar residues" evidence="2">
    <location>
        <begin position="1797"/>
        <end position="1806"/>
    </location>
</feature>
<evidence type="ECO:0000259" key="6">
    <source>
        <dbReference type="Pfam" id="PF15447"/>
    </source>
</evidence>
<feature type="domain" description="Duffy-binding-like" evidence="8">
    <location>
        <begin position="1207"/>
        <end position="1356"/>
    </location>
</feature>
<feature type="compositionally biased region" description="Low complexity" evidence="2">
    <location>
        <begin position="920"/>
        <end position="933"/>
    </location>
</feature>
<sequence>MVLQVDTTVNKYTLASDVKNLLDIIGEVVQKQAHDAALGRSYNDLHGLLTNATYPKDRNSEKTTPSDPCALQYQYHTNVTSTEINPCDKRSPDRFSDTKGAECDNNKIRGSDKKSNGGACAPFRRLSVCDTNLEQIKTENITTHNLLVDVCQAAKFEGQSIAGYYAQYDEQYPSSGSTICTVLARSFADIGDIVRGRDLYRRDKGKREKLESKLKQYFKNIYDNLNGAEARYDGDGPEFFKLREDWWNANRETVWKALTCDHRLGGSQYFRPTCGDDSGTLSHASNKCRCPKGDQVPTYFDYVPQFLRWFEEWAEDFCRKRKKKIENAIKNCRYDESGEPKYCDLNGFDCTKTARGRNKFAPDSNCNKCSVACKPFVEWLGNQKEEFEKQKEKYTKEINKTHGTTLQVGKTTINNLYVDDFYKILKKYYAQVKTFLEKLSKEGICQSNPNEKNETANSVNFSEHDVHDIFSSTKYCRACPLCGVTGEEGKWNDKNDTDCANKVTKKYNEQDTTTIPRLTPDKSQKNILQKYKSFCQNLHKKDEQIENWQCHYEKNDKDDGNGDINNCILGDWNNFTEEDKIMSYYSFFYGSIIDMLNDSIEWKDKLNSCINNKTGICRRLCKNPCECYKRWVERKKEEWDKIKKHFRKQKNIEELIGEEGDPDSFLELYLKITFLDDMTKAHADTKVIEKFTELLPKEYEDGVPNFSNEKRIIDEFLEKVLQEAENCVTNNPHEKCDKKPQKQPGAGGGVAGRSDPDPSPQSPAASTDSGGEESDSEESDSEEEEEDEKDTVDTAKDNTEGAVDGEKGESGPEEGLPPKVEVNPCQIVTNLFQNPNKFSDACTLKYVTGKNYGWKCVPTTSGGDNSTTKPGAHGKSGSGNDGATGKSGAICVPPRRRKLYVGKLEQWVDKQVETQASDVSQTQPQTSGTSSQGEAQTASEVSAQTAAQPPPDSAASPSNSRDDAALRDAFVKSAAVETFFLWDRYKKIKEKEKKEKKEANGELPGLSGSGDGGDQTPETSLKSGKIPPDFLRQMFYTLADYKDILYSGSNTSDSGSGSKDTSSSSNDNLKHIVLEASGNKEEKDKMRQIQEQLKKFFQNSGDKPSTGGKQTPSENPQTWWNKHAQHIWHGMIYALTYNTDSGGKEQAPIQDKQVERTLIKDGKPNPPNDYNSVKLDNSDTQAKTDNEQPPTLKQFTSRPTYFRYLEEWGQNFCKKRTEMLGKIKEECRSGKYGKEHCSGDGHYCKTSDLKHHKMFEDFVCRDCYEQCRKYRKWIDLKFEEFHKQENKYEGEHGKLKANHNGDKKFCEEIQQHTTADKFLAALKHCKNDQTSENKGNQEDQLNKLDFTNIPQTFSRSTYCKACPIYGVTCNGVGRSRIRGTSGCTEKDPNWKTVFDTINGNNEKITENINLEMIDRRGPFIEKYMKEKSEKSKDSNDLFKTSSLFKGIRKQNWTCKFNKDEDKDVCKLNKFKENIDLNEYTTFKVFLVYWLEDFLYGYYILKKKIELCTQKEKNTCTEDSKKNCACVKAWVEKKTTEWDQIKEHFNKQEHEKGYDIVYTVKSLLDNLIPLMDLVNDKAKVTKLSQLDYSCGCSADASAQKNDGHKDAIECLLNKLTEKIKTATCPNQTSSQTLDQSGENQKTPCQESPPVEEDEEDLLLEEENDKKVEPPTFCEIKDTTEQEEEGDKCEPAPTPKDTAAGGEGKQNPEPTPPLKPEEERPPGPEAPATPTQADEPFNRDILEKTIPFGDSGTDSGYTDHYSDITSSSESEYEELDINDIYVPHAPKYKTLIEVVLEPSGNNTTASGKNTTASGNNTTASGNNTTASGKNTPSDTQNDIQNDGIPSSKITDNEWNTLKDEFISQYLQSEQPKDVPNDYSSGTIPTNTNITTTSRHNVEEKPFITSIHDRDLYSGEEYSYNVNMVNNDIPMSGKNGTYTGIDLINDTLSGNEHIDIYDELLKRKENELFGTNHVKQTSIHSVAKPARDDPIHNQLELFHKWLDRHRDMCEKWENHHERLAKLKEEWENETHSGNTHPSDSNKTLNTDVSIQIHMDNPKPINEFSNMDTYPNNSSMDTILEDLEKYNEPYYDVQDDIYYDVHDHDTSTVDSNNMNIPSKVQIEMDINTKLVKEKYPIADVWDI</sequence>
<protein>
    <recommendedName>
        <fullName evidence="11">Erythrocyte membrane protein 1</fullName>
    </recommendedName>
</protein>
<dbReference type="Pfam" id="PF15447">
    <property type="entry name" value="NTS"/>
    <property type="match status" value="1"/>
</dbReference>
<feature type="compositionally biased region" description="Polar residues" evidence="2">
    <location>
        <begin position="1827"/>
        <end position="1848"/>
    </location>
</feature>
<feature type="compositionally biased region" description="Basic and acidic residues" evidence="2">
    <location>
        <begin position="991"/>
        <end position="1000"/>
    </location>
</feature>
<dbReference type="Pfam" id="PF15445">
    <property type="entry name" value="ATS"/>
    <property type="match status" value="1"/>
</dbReference>
<feature type="region of interest" description="Disordered" evidence="2">
    <location>
        <begin position="1049"/>
        <end position="1069"/>
    </location>
</feature>
<dbReference type="InterPro" id="IPR029210">
    <property type="entry name" value="PfEMP1_NTS"/>
</dbReference>
<dbReference type="GO" id="GO:0046789">
    <property type="term" value="F:host cell surface receptor binding"/>
    <property type="evidence" value="ECO:0007669"/>
    <property type="project" value="InterPro"/>
</dbReference>
<dbReference type="InterPro" id="IPR054595">
    <property type="entry name" value="DBL_C"/>
</dbReference>
<feature type="compositionally biased region" description="Polar residues" evidence="2">
    <location>
        <begin position="860"/>
        <end position="869"/>
    </location>
</feature>
<feature type="domain" description="Plasmodium falciparum erythrocyte membrane protein 1 acidic terminal segment" evidence="5">
    <location>
        <begin position="1747"/>
        <end position="2139"/>
    </location>
</feature>
<feature type="region of interest" description="Disordered" evidence="2">
    <location>
        <begin position="860"/>
        <end position="890"/>
    </location>
</feature>
<feature type="domain" description="Duffy-binding-like" evidence="8">
    <location>
        <begin position="312"/>
        <end position="473"/>
    </location>
</feature>
<feature type="compositionally biased region" description="Polar residues" evidence="2">
    <location>
        <begin position="1168"/>
        <end position="1194"/>
    </location>
</feature>
<feature type="compositionally biased region" description="Low complexity" evidence="2">
    <location>
        <begin position="1049"/>
        <end position="1067"/>
    </location>
</feature>
<evidence type="ECO:0000256" key="1">
    <source>
        <dbReference type="SAM" id="Coils"/>
    </source>
</evidence>
<feature type="compositionally biased region" description="Acidic residues" evidence="2">
    <location>
        <begin position="1648"/>
        <end position="1661"/>
    </location>
</feature>
<evidence type="ECO:0000259" key="8">
    <source>
        <dbReference type="Pfam" id="PF22672"/>
    </source>
</evidence>
<feature type="compositionally biased region" description="Low complexity" evidence="2">
    <location>
        <begin position="1807"/>
        <end position="1826"/>
    </location>
</feature>
<evidence type="ECO:0000313" key="9">
    <source>
        <dbReference type="EMBL" id="EWC79181.1"/>
    </source>
</evidence>
<feature type="domain" description="Duffy-binding-like" evidence="3">
    <location>
        <begin position="1485"/>
        <end position="1627"/>
    </location>
</feature>
<dbReference type="FunFam" id="1.20.58.830:FF:000002">
    <property type="entry name" value="Erythrocyte membrane protein 1, PfEMP1"/>
    <property type="match status" value="1"/>
</dbReference>
<dbReference type="Gene3D" id="1.20.58.1930">
    <property type="match status" value="1"/>
</dbReference>
<name>W7K575_PLAFA</name>
<dbReference type="SUPFAM" id="SSF140924">
    <property type="entry name" value="Duffy binding domain-like"/>
    <property type="match status" value="4"/>
</dbReference>
<feature type="domain" description="Plasmodium falciparum erythrocyte membrane protein-1 N-terminal segment" evidence="6">
    <location>
        <begin position="17"/>
        <end position="53"/>
    </location>
</feature>
<accession>W7K575</accession>
<feature type="region of interest" description="Disordered" evidence="2">
    <location>
        <begin position="1797"/>
        <end position="1848"/>
    </location>
</feature>
<dbReference type="InterPro" id="IPR008602">
    <property type="entry name" value="Duffy-antigen-binding"/>
</dbReference>
<evidence type="ECO:0000259" key="4">
    <source>
        <dbReference type="Pfam" id="PF05424"/>
    </source>
</evidence>
<feature type="region of interest" description="Disordered" evidence="2">
    <location>
        <begin position="1866"/>
        <end position="1887"/>
    </location>
</feature>
<dbReference type="Pfam" id="PF22672">
    <property type="entry name" value="DBL_C"/>
    <property type="match status" value="2"/>
</dbReference>
<evidence type="ECO:0008006" key="11">
    <source>
        <dbReference type="Google" id="ProtNLM"/>
    </source>
</evidence>
<feature type="region of interest" description="Disordered" evidence="2">
    <location>
        <begin position="1156"/>
        <end position="1194"/>
    </location>
</feature>
<dbReference type="Pfam" id="PF18562">
    <property type="entry name" value="CIDR1_gamma"/>
    <property type="match status" value="1"/>
</dbReference>
<feature type="domain" description="Duffy-binding-like" evidence="3">
    <location>
        <begin position="587"/>
        <end position="733"/>
    </location>
</feature>
<feature type="region of interest" description="Disordered" evidence="2">
    <location>
        <begin position="915"/>
        <end position="962"/>
    </location>
</feature>
<evidence type="ECO:0000256" key="2">
    <source>
        <dbReference type="SAM" id="MobiDB-lite"/>
    </source>
</evidence>
<reference evidence="9 10" key="1">
    <citation type="submission" date="2013-02" db="EMBL/GenBank/DDBJ databases">
        <title>The Genome Sequence of Plasmodium falciparum UGT5.1.</title>
        <authorList>
            <consortium name="The Broad Institute Genome Sequencing Platform"/>
            <consortium name="The Broad Institute Genome Sequencing Center for Infectious Disease"/>
            <person name="Neafsey D."/>
            <person name="Cheeseman I."/>
            <person name="Volkman S."/>
            <person name="Adams J."/>
            <person name="Walker B."/>
            <person name="Young S.K."/>
            <person name="Zeng Q."/>
            <person name="Gargeya S."/>
            <person name="Fitzgerald M."/>
            <person name="Haas B."/>
            <person name="Abouelleil A."/>
            <person name="Alvarado L."/>
            <person name="Arachchi H.M."/>
            <person name="Berlin A.M."/>
            <person name="Chapman S.B."/>
            <person name="Dewar J."/>
            <person name="Goldberg J."/>
            <person name="Griggs A."/>
            <person name="Gujja S."/>
            <person name="Hansen M."/>
            <person name="Howarth C."/>
            <person name="Imamovic A."/>
            <person name="Larimer J."/>
            <person name="McCowan C."/>
            <person name="Murphy C."/>
            <person name="Neiman D."/>
            <person name="Pearson M."/>
            <person name="Priest M."/>
            <person name="Roberts A."/>
            <person name="Saif S."/>
            <person name="Shea T."/>
            <person name="Sisk P."/>
            <person name="Sykes S."/>
            <person name="Wortman J."/>
            <person name="Nusbaum C."/>
            <person name="Birren B."/>
        </authorList>
    </citation>
    <scope>NUCLEOTIDE SEQUENCE [LARGE SCALE GENOMIC DNA]</scope>
    <source>
        <strain evidence="9 10">UGT5.1</strain>
    </source>
</reference>
<dbReference type="InterPro" id="IPR041480">
    <property type="entry name" value="CIDR1_gamma"/>
</dbReference>
<dbReference type="Pfam" id="PF05424">
    <property type="entry name" value="Duffy_binding"/>
    <property type="match status" value="2"/>
</dbReference>
<dbReference type="InterPro" id="IPR044932">
    <property type="entry name" value="PfEMP1_ATS_sf"/>
</dbReference>
<gene>
    <name evidence="9" type="ORF">C923_00142</name>
</gene>
<feature type="compositionally biased region" description="Basic and acidic residues" evidence="2">
    <location>
        <begin position="86"/>
        <end position="108"/>
    </location>
</feature>
<dbReference type="Gene3D" id="1.20.1310.20">
    <property type="entry name" value="Duffy-antigen binding domain"/>
    <property type="match status" value="2"/>
</dbReference>
<proteinExistence type="predicted"/>
<dbReference type="FunFam" id="1.20.58.1930:FF:000001">
    <property type="entry name" value="Erythrocyte membrane protein 1, PfEMP1"/>
    <property type="match status" value="1"/>
</dbReference>
<evidence type="ECO:0000313" key="10">
    <source>
        <dbReference type="Proteomes" id="UP000030697"/>
    </source>
</evidence>
<feature type="region of interest" description="Disordered" evidence="2">
    <location>
        <begin position="1097"/>
        <end position="1117"/>
    </location>
</feature>
<feature type="compositionally biased region" description="Acidic residues" evidence="2">
    <location>
        <begin position="770"/>
        <end position="790"/>
    </location>
</feature>
<dbReference type="FunFam" id="1.20.1310.20:FF:000001">
    <property type="entry name" value="Erythrocyte membrane protein 1, PfEMP1"/>
    <property type="match status" value="1"/>
</dbReference>
<dbReference type="InterPro" id="IPR042202">
    <property type="entry name" value="Duffy-ag-bd_sf"/>
</dbReference>